<dbReference type="EMBL" id="JAEKLZ010000161">
    <property type="protein sequence ID" value="MBW8725146.1"/>
    <property type="molecule type" value="Genomic_DNA"/>
</dbReference>
<gene>
    <name evidence="2" type="ORF">JF625_08350</name>
</gene>
<evidence type="ECO:0000256" key="1">
    <source>
        <dbReference type="SAM" id="SignalP"/>
    </source>
</evidence>
<reference evidence="2" key="1">
    <citation type="submission" date="2020-06" db="EMBL/GenBank/DDBJ databases">
        <title>Stable isotope informed genome-resolved metagenomics uncovers potential trophic interactions in rhizosphere soil.</title>
        <authorList>
            <person name="Starr E.P."/>
            <person name="Shi S."/>
            <person name="Blazewicz S.J."/>
            <person name="Koch B.J."/>
            <person name="Probst A.J."/>
            <person name="Hungate B.A."/>
            <person name="Pett-Ridge J."/>
            <person name="Firestone M.K."/>
            <person name="Banfield J.F."/>
        </authorList>
    </citation>
    <scope>NUCLEOTIDE SEQUENCE</scope>
    <source>
        <strain evidence="2">YM_69_17</strain>
    </source>
</reference>
<evidence type="ECO:0000313" key="3">
    <source>
        <dbReference type="Proteomes" id="UP000700706"/>
    </source>
</evidence>
<sequence length="121" mass="12655">MHLLRIGLVLALGLSGPASWADEWPPLPKQGFISGRAAQIADVESGDAVFVAAVDGEVIGRPMAVRIPQYVAVKGPPRVKGILVQAEEAQGVAMYGILTADGQSLVALSSDVELLGTRRPK</sequence>
<keyword evidence="1" id="KW-0732">Signal</keyword>
<dbReference type="Proteomes" id="UP000700706">
    <property type="component" value="Unassembled WGS sequence"/>
</dbReference>
<proteinExistence type="predicted"/>
<name>A0A952FMV0_9PROT</name>
<organism evidence="2 3">
    <name type="scientific">Inquilinus limosus</name>
    <dbReference type="NCBI Taxonomy" id="171674"/>
    <lineage>
        <taxon>Bacteria</taxon>
        <taxon>Pseudomonadati</taxon>
        <taxon>Pseudomonadota</taxon>
        <taxon>Alphaproteobacteria</taxon>
        <taxon>Rhodospirillales</taxon>
        <taxon>Rhodospirillaceae</taxon>
        <taxon>Inquilinus</taxon>
    </lineage>
</organism>
<protein>
    <submittedName>
        <fullName evidence="2">Uncharacterized protein</fullName>
    </submittedName>
</protein>
<comment type="caution">
    <text evidence="2">The sequence shown here is derived from an EMBL/GenBank/DDBJ whole genome shotgun (WGS) entry which is preliminary data.</text>
</comment>
<evidence type="ECO:0000313" key="2">
    <source>
        <dbReference type="EMBL" id="MBW8725146.1"/>
    </source>
</evidence>
<feature type="signal peptide" evidence="1">
    <location>
        <begin position="1"/>
        <end position="20"/>
    </location>
</feature>
<dbReference type="AlphaFoldDB" id="A0A952FMV0"/>
<accession>A0A952FMV0</accession>
<feature type="chain" id="PRO_5037383560" evidence="1">
    <location>
        <begin position="21"/>
        <end position="121"/>
    </location>
</feature>